<dbReference type="WBParaSite" id="PDA_v2.g6347.t1">
    <property type="protein sequence ID" value="PDA_v2.g6347.t1"/>
    <property type="gene ID" value="PDA_v2.g6347"/>
</dbReference>
<dbReference type="AlphaFoldDB" id="A0A914R4I1"/>
<evidence type="ECO:0000313" key="1">
    <source>
        <dbReference type="Proteomes" id="UP000887578"/>
    </source>
</evidence>
<sequence length="294" mass="34398">MSDVKNNFSNQLVLIKEENDVLKGIIVDYKNGKILSTTTLDCKKFLDKDIPYVFSRRVKAVFLYIPELIPPDFSSNYEFRKTLKSKFDAAKISYYFFNEFQWNFTNMLISVEFCASKNDDILLLIEIYDNEFISIEQKDGGTPKILESWLPEQNCHQHEITLSIDLNGFIDFSTKAIVWSNVKTLPKLLIENDFKVPVISFSENLSFICVYKNGKYDIMDLYISFDEEKPKYCQNALESVRTKPTFVVHNIFEIMSKSPENVPECAFHDFKITKDEENPVLAVPYSRLWRHLNF</sequence>
<name>A0A914R4I1_9BILA</name>
<dbReference type="Proteomes" id="UP000887578">
    <property type="component" value="Unplaced"/>
</dbReference>
<protein>
    <submittedName>
        <fullName evidence="2">Uncharacterized protein</fullName>
    </submittedName>
</protein>
<keyword evidence="1" id="KW-1185">Reference proteome</keyword>
<organism evidence="1 2">
    <name type="scientific">Panagrolaimus davidi</name>
    <dbReference type="NCBI Taxonomy" id="227884"/>
    <lineage>
        <taxon>Eukaryota</taxon>
        <taxon>Metazoa</taxon>
        <taxon>Ecdysozoa</taxon>
        <taxon>Nematoda</taxon>
        <taxon>Chromadorea</taxon>
        <taxon>Rhabditida</taxon>
        <taxon>Tylenchina</taxon>
        <taxon>Panagrolaimomorpha</taxon>
        <taxon>Panagrolaimoidea</taxon>
        <taxon>Panagrolaimidae</taxon>
        <taxon>Panagrolaimus</taxon>
    </lineage>
</organism>
<accession>A0A914R4I1</accession>
<evidence type="ECO:0000313" key="2">
    <source>
        <dbReference type="WBParaSite" id="PDA_v2.g6347.t1"/>
    </source>
</evidence>
<reference evidence="2" key="1">
    <citation type="submission" date="2022-11" db="UniProtKB">
        <authorList>
            <consortium name="WormBaseParasite"/>
        </authorList>
    </citation>
    <scope>IDENTIFICATION</scope>
</reference>
<proteinExistence type="predicted"/>